<gene>
    <name evidence="8" type="ORF">FRZ44_27730</name>
</gene>
<keyword evidence="3" id="KW-1003">Cell membrane</keyword>
<evidence type="ECO:0000313" key="9">
    <source>
        <dbReference type="Proteomes" id="UP000326202"/>
    </source>
</evidence>
<feature type="transmembrane region" description="Helical" evidence="7">
    <location>
        <begin position="71"/>
        <end position="93"/>
    </location>
</feature>
<dbReference type="AlphaFoldDB" id="A0A5J6MJA1"/>
<dbReference type="RefSeq" id="WP_151177730.1">
    <property type="nucleotide sequence ID" value="NZ_CP042906.1"/>
</dbReference>
<keyword evidence="9" id="KW-1185">Reference proteome</keyword>
<dbReference type="PANTHER" id="PTHR33452:SF1">
    <property type="entry name" value="INNER MEMBRANE PROTEIN YPHA-RELATED"/>
    <property type="match status" value="1"/>
</dbReference>
<dbReference type="KEGG" id="htq:FRZ44_27730"/>
<protein>
    <recommendedName>
        <fullName evidence="10">DoxX family protein</fullName>
    </recommendedName>
</protein>
<keyword evidence="5 7" id="KW-1133">Transmembrane helix</keyword>
<dbReference type="OrthoDB" id="121744at2"/>
<evidence type="ECO:0000256" key="7">
    <source>
        <dbReference type="SAM" id="Phobius"/>
    </source>
</evidence>
<comment type="similarity">
    <text evidence="2">Belongs to the DoxX family.</text>
</comment>
<name>A0A5J6MJA1_9PROT</name>
<proteinExistence type="inferred from homology"/>
<dbReference type="EMBL" id="CP042906">
    <property type="protein sequence ID" value="QEX17473.1"/>
    <property type="molecule type" value="Genomic_DNA"/>
</dbReference>
<dbReference type="InterPro" id="IPR032808">
    <property type="entry name" value="DoxX"/>
</dbReference>
<evidence type="ECO:0000256" key="4">
    <source>
        <dbReference type="ARBA" id="ARBA00022692"/>
    </source>
</evidence>
<evidence type="ECO:0000313" key="8">
    <source>
        <dbReference type="EMBL" id="QEX17473.1"/>
    </source>
</evidence>
<dbReference type="PANTHER" id="PTHR33452">
    <property type="entry name" value="OXIDOREDUCTASE CATD-RELATED"/>
    <property type="match status" value="1"/>
</dbReference>
<evidence type="ECO:0000256" key="5">
    <source>
        <dbReference type="ARBA" id="ARBA00022989"/>
    </source>
</evidence>
<dbReference type="Pfam" id="PF07681">
    <property type="entry name" value="DoxX"/>
    <property type="match status" value="1"/>
</dbReference>
<evidence type="ECO:0008006" key="10">
    <source>
        <dbReference type="Google" id="ProtNLM"/>
    </source>
</evidence>
<feature type="transmembrane region" description="Helical" evidence="7">
    <location>
        <begin position="24"/>
        <end position="46"/>
    </location>
</feature>
<feature type="transmembrane region" description="Helical" evidence="7">
    <location>
        <begin position="124"/>
        <end position="144"/>
    </location>
</feature>
<comment type="subcellular location">
    <subcellularLocation>
        <location evidence="1">Cell membrane</location>
        <topology evidence="1">Multi-pass membrane protein</topology>
    </subcellularLocation>
</comment>
<accession>A0A5J6MJA1</accession>
<feature type="transmembrane region" description="Helical" evidence="7">
    <location>
        <begin position="100"/>
        <end position="118"/>
    </location>
</feature>
<dbReference type="Proteomes" id="UP000326202">
    <property type="component" value="Chromosome"/>
</dbReference>
<evidence type="ECO:0000256" key="1">
    <source>
        <dbReference type="ARBA" id="ARBA00004651"/>
    </source>
</evidence>
<keyword evidence="4 7" id="KW-0812">Transmembrane</keyword>
<evidence type="ECO:0000256" key="3">
    <source>
        <dbReference type="ARBA" id="ARBA00022475"/>
    </source>
</evidence>
<keyword evidence="6 7" id="KW-0472">Membrane</keyword>
<organism evidence="8 9">
    <name type="scientific">Hypericibacter terrae</name>
    <dbReference type="NCBI Taxonomy" id="2602015"/>
    <lineage>
        <taxon>Bacteria</taxon>
        <taxon>Pseudomonadati</taxon>
        <taxon>Pseudomonadota</taxon>
        <taxon>Alphaproteobacteria</taxon>
        <taxon>Rhodospirillales</taxon>
        <taxon>Dongiaceae</taxon>
        <taxon>Hypericibacter</taxon>
    </lineage>
</organism>
<reference evidence="8 9" key="1">
    <citation type="submission" date="2019-08" db="EMBL/GenBank/DDBJ databases">
        <title>Hyperibacter terrae gen. nov., sp. nov. and Hyperibacter viscosus sp. nov., two new members in the family Rhodospirillaceae isolated from the rhizosphere of Hypericum perforatum.</title>
        <authorList>
            <person name="Noviana Z."/>
        </authorList>
    </citation>
    <scope>NUCLEOTIDE SEQUENCE [LARGE SCALE GENOMIC DNA]</scope>
    <source>
        <strain evidence="8 9">R5913</strain>
    </source>
</reference>
<dbReference type="InterPro" id="IPR051907">
    <property type="entry name" value="DoxX-like_oxidoreductase"/>
</dbReference>
<evidence type="ECO:0000256" key="2">
    <source>
        <dbReference type="ARBA" id="ARBA00006679"/>
    </source>
</evidence>
<dbReference type="GO" id="GO:0005886">
    <property type="term" value="C:plasma membrane"/>
    <property type="evidence" value="ECO:0007669"/>
    <property type="project" value="UniProtKB-SubCell"/>
</dbReference>
<sequence length="160" mass="17441">MATHIMESPALPGLADRLHQATDLAGRIPVSLLALMMRVALAAIFIKSGMTKLANFDLTISLFQDEYMVPLLPPALAALLATVTELGCSGFILAGLATRFAALPLLGLTFVIEVFVYPENWVEHLTWASMLLFLVAQGGGKLSLDRVILRSYERHRDFAS</sequence>
<evidence type="ECO:0000256" key="6">
    <source>
        <dbReference type="ARBA" id="ARBA00023136"/>
    </source>
</evidence>